<dbReference type="CDD" id="cd00093">
    <property type="entry name" value="HTH_XRE"/>
    <property type="match status" value="1"/>
</dbReference>
<name>A0A1M6EJ50_9FIRM</name>
<dbReference type="PROSITE" id="PS50943">
    <property type="entry name" value="HTH_CROC1"/>
    <property type="match status" value="1"/>
</dbReference>
<dbReference type="AlphaFoldDB" id="A0A1M6EJ50"/>
<accession>A0A1M6EJ50</accession>
<dbReference type="Proteomes" id="UP000191240">
    <property type="component" value="Unassembled WGS sequence"/>
</dbReference>
<dbReference type="Pfam" id="PF01381">
    <property type="entry name" value="HTH_3"/>
    <property type="match status" value="1"/>
</dbReference>
<feature type="domain" description="HTH cro/C1-type" evidence="1">
    <location>
        <begin position="1"/>
        <end position="41"/>
    </location>
</feature>
<dbReference type="InterPro" id="IPR001387">
    <property type="entry name" value="Cro/C1-type_HTH"/>
</dbReference>
<reference evidence="2 3" key="1">
    <citation type="submission" date="2016-11" db="EMBL/GenBank/DDBJ databases">
        <authorList>
            <person name="Jaros S."/>
            <person name="Januszkiewicz K."/>
            <person name="Wedrychowicz H."/>
        </authorList>
    </citation>
    <scope>NUCLEOTIDE SEQUENCE [LARGE SCALE GENOMIC DNA]</scope>
    <source>
        <strain evidence="2 3">DSM 3074</strain>
    </source>
</reference>
<proteinExistence type="predicted"/>
<gene>
    <name evidence="2" type="ORF">SAMN02745671_01914</name>
</gene>
<organism evidence="2 3">
    <name type="scientific">Anaerovibrio lipolyticus DSM 3074</name>
    <dbReference type="NCBI Taxonomy" id="1120997"/>
    <lineage>
        <taxon>Bacteria</taxon>
        <taxon>Bacillati</taxon>
        <taxon>Bacillota</taxon>
        <taxon>Negativicutes</taxon>
        <taxon>Selenomonadales</taxon>
        <taxon>Selenomonadaceae</taxon>
        <taxon>Anaerovibrio</taxon>
    </lineage>
</organism>
<evidence type="ECO:0000313" key="2">
    <source>
        <dbReference type="EMBL" id="SHI85461.1"/>
    </source>
</evidence>
<evidence type="ECO:0000259" key="1">
    <source>
        <dbReference type="PROSITE" id="PS50943"/>
    </source>
</evidence>
<evidence type="ECO:0000313" key="3">
    <source>
        <dbReference type="Proteomes" id="UP000191240"/>
    </source>
</evidence>
<dbReference type="EMBL" id="FQYW01000015">
    <property type="protein sequence ID" value="SHI85461.1"/>
    <property type="molecule type" value="Genomic_DNA"/>
</dbReference>
<protein>
    <submittedName>
        <fullName evidence="2">Helix-turn-helix</fullName>
    </submittedName>
</protein>
<sequence length="62" mass="6984">MAADLGISEATYNSWESGEKEPELNELCSLAEYFMITVDNMLDAAFDYTNYLRLVKAKGLLN</sequence>
<dbReference type="Gene3D" id="1.10.260.40">
    <property type="entry name" value="lambda repressor-like DNA-binding domains"/>
    <property type="match status" value="1"/>
</dbReference>
<dbReference type="InterPro" id="IPR010982">
    <property type="entry name" value="Lambda_DNA-bd_dom_sf"/>
</dbReference>
<dbReference type="SUPFAM" id="SSF47413">
    <property type="entry name" value="lambda repressor-like DNA-binding domains"/>
    <property type="match status" value="1"/>
</dbReference>
<dbReference type="GO" id="GO:0003677">
    <property type="term" value="F:DNA binding"/>
    <property type="evidence" value="ECO:0007669"/>
    <property type="project" value="InterPro"/>
</dbReference>